<dbReference type="InterPro" id="IPR021527">
    <property type="entry name" value="DUF2795"/>
</dbReference>
<evidence type="ECO:0008006" key="3">
    <source>
        <dbReference type="Google" id="ProtNLM"/>
    </source>
</evidence>
<gene>
    <name evidence="1" type="ORF">XD82_1356</name>
</gene>
<name>A0A101GMQ9_9EURY</name>
<sequence length="88" mass="9705">MVRTMKGMKESAMGGMSKVAGTIKELDPQIIEVSTSGINFPASKNDLISRAKGTDAPQIVLDALNQFEDRQYTDPEDVKSEFNKIQNK</sequence>
<evidence type="ECO:0000313" key="2">
    <source>
        <dbReference type="Proteomes" id="UP000054323"/>
    </source>
</evidence>
<comment type="caution">
    <text evidence="1">The sequence shown here is derived from an EMBL/GenBank/DDBJ whole genome shotgun (WGS) entry which is preliminary data.</text>
</comment>
<dbReference type="AlphaFoldDB" id="A0A101GMQ9"/>
<dbReference type="PATRIC" id="fig|2198.4.peg.1737"/>
<accession>A0A101GMQ9</accession>
<proteinExistence type="predicted"/>
<reference evidence="2" key="1">
    <citation type="journal article" date="2015" name="MBio">
        <title>Genome-Resolved Metagenomic Analysis Reveals Roles for Candidate Phyla and Other Microbial Community Members in Biogeochemical Transformations in Oil Reservoirs.</title>
        <authorList>
            <person name="Hu P."/>
            <person name="Tom L."/>
            <person name="Singh A."/>
            <person name="Thomas B.C."/>
            <person name="Baker B.J."/>
            <person name="Piceno Y.M."/>
            <person name="Andersen G.L."/>
            <person name="Banfield J.F."/>
        </authorList>
    </citation>
    <scope>NUCLEOTIDE SEQUENCE [LARGE SCALE GENOMIC DNA]</scope>
</reference>
<dbReference type="Pfam" id="PF11387">
    <property type="entry name" value="DUF2795"/>
    <property type="match status" value="1"/>
</dbReference>
<evidence type="ECO:0000313" key="1">
    <source>
        <dbReference type="EMBL" id="KUK61020.1"/>
    </source>
</evidence>
<organism evidence="1 2">
    <name type="scientific">Methanoculleus marisnigri</name>
    <dbReference type="NCBI Taxonomy" id="2198"/>
    <lineage>
        <taxon>Archaea</taxon>
        <taxon>Methanobacteriati</taxon>
        <taxon>Methanobacteriota</taxon>
        <taxon>Stenosarchaea group</taxon>
        <taxon>Methanomicrobia</taxon>
        <taxon>Methanomicrobiales</taxon>
        <taxon>Methanomicrobiaceae</taxon>
        <taxon>Methanoculleus</taxon>
    </lineage>
</organism>
<dbReference type="Proteomes" id="UP000054323">
    <property type="component" value="Unassembled WGS sequence"/>
</dbReference>
<protein>
    <recommendedName>
        <fullName evidence="3">DUF2795 domain-containing protein</fullName>
    </recommendedName>
</protein>
<dbReference type="EMBL" id="LGGD01000177">
    <property type="protein sequence ID" value="KUK61020.1"/>
    <property type="molecule type" value="Genomic_DNA"/>
</dbReference>